<comment type="subcellular location">
    <subcellularLocation>
        <location evidence="1">Endomembrane system</location>
        <topology evidence="1">Multi-pass membrane protein</topology>
    </subcellularLocation>
</comment>
<protein>
    <submittedName>
        <fullName evidence="7">DUF125-domain-containing protein</fullName>
    </submittedName>
</protein>
<name>A0A8E2ER37_9PEZI</name>
<dbReference type="AlphaFoldDB" id="A0A8E2ER37"/>
<feature type="transmembrane region" description="Helical" evidence="6">
    <location>
        <begin position="114"/>
        <end position="138"/>
    </location>
</feature>
<dbReference type="GO" id="GO:0012505">
    <property type="term" value="C:endomembrane system"/>
    <property type="evidence" value="ECO:0007669"/>
    <property type="project" value="UniProtKB-SubCell"/>
</dbReference>
<dbReference type="GO" id="GO:0005384">
    <property type="term" value="F:manganese ion transmembrane transporter activity"/>
    <property type="evidence" value="ECO:0007669"/>
    <property type="project" value="InterPro"/>
</dbReference>
<dbReference type="OrthoDB" id="73465at2759"/>
<evidence type="ECO:0000256" key="6">
    <source>
        <dbReference type="SAM" id="Phobius"/>
    </source>
</evidence>
<evidence type="ECO:0000256" key="4">
    <source>
        <dbReference type="ARBA" id="ARBA00022989"/>
    </source>
</evidence>
<evidence type="ECO:0000256" key="2">
    <source>
        <dbReference type="ARBA" id="ARBA00007049"/>
    </source>
</evidence>
<feature type="transmembrane region" description="Helical" evidence="6">
    <location>
        <begin position="215"/>
        <end position="239"/>
    </location>
</feature>
<reference evidence="7 8" key="1">
    <citation type="journal article" date="2016" name="Nat. Commun.">
        <title>Ectomycorrhizal ecology is imprinted in the genome of the dominant symbiotic fungus Cenococcum geophilum.</title>
        <authorList>
            <consortium name="DOE Joint Genome Institute"/>
            <person name="Peter M."/>
            <person name="Kohler A."/>
            <person name="Ohm R.A."/>
            <person name="Kuo A."/>
            <person name="Krutzmann J."/>
            <person name="Morin E."/>
            <person name="Arend M."/>
            <person name="Barry K.W."/>
            <person name="Binder M."/>
            <person name="Choi C."/>
            <person name="Clum A."/>
            <person name="Copeland A."/>
            <person name="Grisel N."/>
            <person name="Haridas S."/>
            <person name="Kipfer T."/>
            <person name="LaButti K."/>
            <person name="Lindquist E."/>
            <person name="Lipzen A."/>
            <person name="Maire R."/>
            <person name="Meier B."/>
            <person name="Mihaltcheva S."/>
            <person name="Molinier V."/>
            <person name="Murat C."/>
            <person name="Poggeler S."/>
            <person name="Quandt C.A."/>
            <person name="Sperisen C."/>
            <person name="Tritt A."/>
            <person name="Tisserant E."/>
            <person name="Crous P.W."/>
            <person name="Henrissat B."/>
            <person name="Nehls U."/>
            <person name="Egli S."/>
            <person name="Spatafora J.W."/>
            <person name="Grigoriev I.V."/>
            <person name="Martin F.M."/>
        </authorList>
    </citation>
    <scope>NUCLEOTIDE SEQUENCE [LARGE SCALE GENOMIC DNA]</scope>
    <source>
        <strain evidence="7 8">CBS 207.34</strain>
    </source>
</reference>
<feature type="transmembrane region" description="Helical" evidence="6">
    <location>
        <begin position="246"/>
        <end position="264"/>
    </location>
</feature>
<keyword evidence="5 6" id="KW-0472">Membrane</keyword>
<evidence type="ECO:0000313" key="7">
    <source>
        <dbReference type="EMBL" id="OCL03352.1"/>
    </source>
</evidence>
<keyword evidence="8" id="KW-1185">Reference proteome</keyword>
<dbReference type="Pfam" id="PF01988">
    <property type="entry name" value="VIT1"/>
    <property type="match status" value="1"/>
</dbReference>
<accession>A0A8E2ER37</accession>
<evidence type="ECO:0000313" key="8">
    <source>
        <dbReference type="Proteomes" id="UP000250140"/>
    </source>
</evidence>
<proteinExistence type="inferred from homology"/>
<feature type="transmembrane region" description="Helical" evidence="6">
    <location>
        <begin position="300"/>
        <end position="318"/>
    </location>
</feature>
<evidence type="ECO:0000256" key="5">
    <source>
        <dbReference type="ARBA" id="ARBA00023136"/>
    </source>
</evidence>
<evidence type="ECO:0000256" key="3">
    <source>
        <dbReference type="ARBA" id="ARBA00022692"/>
    </source>
</evidence>
<sequence length="324" mass="34257">MVLVSIKNLFFPSKPLFGVRRYSAVDLESLSSSSASASRYSNDDGHSPETIYFLDKIETGVPPLAPDSPVYAASSSRGSIDPRVISDATIGLSDGLTVPFALTAGLSALGSSRIVIFGGLAELIAGAISMGLGGWLAARGEAEAYASTLHSTQHLVRRSPSTAISLARDILQPYISLDVPSESSGLKITSDEALLTAFLIRFYHNLPEPSSTRGAWISAGTIAAGYFIGGFIPLLPYFFIGKVGRAFWWSVGLMLFALFAFGWGKTWITISATWHESFHVEGNIGQKDAIWKCIGGGTQMVILGGIAAVAATGLVKAFDNAGAR</sequence>
<dbReference type="CDD" id="cd02435">
    <property type="entry name" value="CCC1"/>
    <property type="match status" value="1"/>
</dbReference>
<keyword evidence="3 6" id="KW-0812">Transmembrane</keyword>
<dbReference type="InterPro" id="IPR008217">
    <property type="entry name" value="Ccc1_fam"/>
</dbReference>
<dbReference type="EMBL" id="KV750756">
    <property type="protein sequence ID" value="OCL03352.1"/>
    <property type="molecule type" value="Genomic_DNA"/>
</dbReference>
<gene>
    <name evidence="7" type="ORF">AOQ84DRAFT_326056</name>
</gene>
<comment type="similarity">
    <text evidence="2">Belongs to the CCC1 family.</text>
</comment>
<dbReference type="GO" id="GO:0030026">
    <property type="term" value="P:intracellular manganese ion homeostasis"/>
    <property type="evidence" value="ECO:0007669"/>
    <property type="project" value="InterPro"/>
</dbReference>
<dbReference type="Proteomes" id="UP000250140">
    <property type="component" value="Unassembled WGS sequence"/>
</dbReference>
<evidence type="ECO:0000256" key="1">
    <source>
        <dbReference type="ARBA" id="ARBA00004127"/>
    </source>
</evidence>
<organism evidence="7 8">
    <name type="scientific">Glonium stellatum</name>
    <dbReference type="NCBI Taxonomy" id="574774"/>
    <lineage>
        <taxon>Eukaryota</taxon>
        <taxon>Fungi</taxon>
        <taxon>Dikarya</taxon>
        <taxon>Ascomycota</taxon>
        <taxon>Pezizomycotina</taxon>
        <taxon>Dothideomycetes</taxon>
        <taxon>Pleosporomycetidae</taxon>
        <taxon>Gloniales</taxon>
        <taxon>Gloniaceae</taxon>
        <taxon>Glonium</taxon>
    </lineage>
</organism>
<dbReference type="PANTHER" id="PTHR31851">
    <property type="entry name" value="FE(2+)/MN(2+) TRANSPORTER PCL1"/>
    <property type="match status" value="1"/>
</dbReference>
<keyword evidence="4 6" id="KW-1133">Transmembrane helix</keyword>